<dbReference type="RefSeq" id="WP_145059043.1">
    <property type="nucleotide sequence ID" value="NZ_CP036263.1"/>
</dbReference>
<evidence type="ECO:0000313" key="3">
    <source>
        <dbReference type="Proteomes" id="UP000319852"/>
    </source>
</evidence>
<dbReference type="KEGG" id="amob:HG15A2_13920"/>
<evidence type="ECO:0000313" key="2">
    <source>
        <dbReference type="EMBL" id="QDS98120.1"/>
    </source>
</evidence>
<dbReference type="EMBL" id="CP036263">
    <property type="protein sequence ID" value="QDS98120.1"/>
    <property type="molecule type" value="Genomic_DNA"/>
</dbReference>
<protein>
    <recommendedName>
        <fullName evidence="4">Tetratricopeptide repeat protein</fullName>
    </recommendedName>
</protein>
<proteinExistence type="predicted"/>
<keyword evidence="1" id="KW-0472">Membrane</keyword>
<dbReference type="Proteomes" id="UP000319852">
    <property type="component" value="Chromosome"/>
</dbReference>
<evidence type="ECO:0008006" key="4">
    <source>
        <dbReference type="Google" id="ProtNLM"/>
    </source>
</evidence>
<gene>
    <name evidence="2" type="ORF">HG15A2_13920</name>
</gene>
<reference evidence="2 3" key="1">
    <citation type="submission" date="2019-02" db="EMBL/GenBank/DDBJ databases">
        <title>Deep-cultivation of Planctomycetes and their phenomic and genomic characterization uncovers novel biology.</title>
        <authorList>
            <person name="Wiegand S."/>
            <person name="Jogler M."/>
            <person name="Boedeker C."/>
            <person name="Pinto D."/>
            <person name="Vollmers J."/>
            <person name="Rivas-Marin E."/>
            <person name="Kohn T."/>
            <person name="Peeters S.H."/>
            <person name="Heuer A."/>
            <person name="Rast P."/>
            <person name="Oberbeckmann S."/>
            <person name="Bunk B."/>
            <person name="Jeske O."/>
            <person name="Meyerdierks A."/>
            <person name="Storesund J.E."/>
            <person name="Kallscheuer N."/>
            <person name="Luecker S."/>
            <person name="Lage O.M."/>
            <person name="Pohl T."/>
            <person name="Merkel B.J."/>
            <person name="Hornburger P."/>
            <person name="Mueller R.-W."/>
            <person name="Bruemmer F."/>
            <person name="Labrenz M."/>
            <person name="Spormann A.M."/>
            <person name="Op den Camp H."/>
            <person name="Overmann J."/>
            <person name="Amann R."/>
            <person name="Jetten M.S.M."/>
            <person name="Mascher T."/>
            <person name="Medema M.H."/>
            <person name="Devos D.P."/>
            <person name="Kaster A.-K."/>
            <person name="Ovreas L."/>
            <person name="Rohde M."/>
            <person name="Galperin M.Y."/>
            <person name="Jogler C."/>
        </authorList>
    </citation>
    <scope>NUCLEOTIDE SEQUENCE [LARGE SCALE GENOMIC DNA]</scope>
    <source>
        <strain evidence="2 3">HG15A2</strain>
    </source>
</reference>
<sequence>MEHLVTLLIEKGRDFWKSPIALFVILTVVVVGLLKIFANDTFDNIDLAEWLIAVLAAIAVVVGWAYFRRIPKPARDKVGFGIAIEFEEPKQQVSVRSDLISKLRTLLSQHDSVHQFELIEFSQHTCKAIDRSSASKLLRKSQCRFLIFGLARIREQQGKLLHVFDLSGIVSHAPIDTNKASQLQAEFSTVLPSRLNVGKDGDFFSFEFTARWFDIITRYIVGVAAYHTRDYKYAESLLIDLEQELMGKFEDKLPAIAHIKQWIPGRLRVIYKEMADIQSHRYFIGRDKSSLEELENITDKLQARWPKDKFARHHKALTAFVLRRDVERARLEIEACSNDADNVWLFSLAFLDAYGGDLQAAYRNYCKAFEIPLTSNSVPLQVEEFIQIVMNEEPDRKDLLFCVGLVNYRSKRDLDAAERDFSEFLEHTEKNKYPRQHEAVIKWLGEINRLQAIR</sequence>
<dbReference type="AlphaFoldDB" id="A0A517MTA3"/>
<feature type="transmembrane region" description="Helical" evidence="1">
    <location>
        <begin position="50"/>
        <end position="67"/>
    </location>
</feature>
<dbReference type="OrthoDB" id="9182796at2"/>
<keyword evidence="1" id="KW-1133">Transmembrane helix</keyword>
<accession>A0A517MTA3</accession>
<evidence type="ECO:0000256" key="1">
    <source>
        <dbReference type="SAM" id="Phobius"/>
    </source>
</evidence>
<feature type="transmembrane region" description="Helical" evidence="1">
    <location>
        <begin position="20"/>
        <end position="38"/>
    </location>
</feature>
<keyword evidence="1" id="KW-0812">Transmembrane</keyword>
<organism evidence="2 3">
    <name type="scientific">Adhaeretor mobilis</name>
    <dbReference type="NCBI Taxonomy" id="1930276"/>
    <lineage>
        <taxon>Bacteria</taxon>
        <taxon>Pseudomonadati</taxon>
        <taxon>Planctomycetota</taxon>
        <taxon>Planctomycetia</taxon>
        <taxon>Pirellulales</taxon>
        <taxon>Lacipirellulaceae</taxon>
        <taxon>Adhaeretor</taxon>
    </lineage>
</organism>
<keyword evidence="3" id="KW-1185">Reference proteome</keyword>
<name>A0A517MTA3_9BACT</name>